<dbReference type="AlphaFoldDB" id="A0A4C1W7W7"/>
<organism evidence="2 3">
    <name type="scientific">Eumeta variegata</name>
    <name type="common">Bagworm moth</name>
    <name type="synonym">Eumeta japonica</name>
    <dbReference type="NCBI Taxonomy" id="151549"/>
    <lineage>
        <taxon>Eukaryota</taxon>
        <taxon>Metazoa</taxon>
        <taxon>Ecdysozoa</taxon>
        <taxon>Arthropoda</taxon>
        <taxon>Hexapoda</taxon>
        <taxon>Insecta</taxon>
        <taxon>Pterygota</taxon>
        <taxon>Neoptera</taxon>
        <taxon>Endopterygota</taxon>
        <taxon>Lepidoptera</taxon>
        <taxon>Glossata</taxon>
        <taxon>Ditrysia</taxon>
        <taxon>Tineoidea</taxon>
        <taxon>Psychidae</taxon>
        <taxon>Oiketicinae</taxon>
        <taxon>Eumeta</taxon>
    </lineage>
</organism>
<evidence type="ECO:0000256" key="1">
    <source>
        <dbReference type="SAM" id="MobiDB-lite"/>
    </source>
</evidence>
<comment type="caution">
    <text evidence="2">The sequence shown here is derived from an EMBL/GenBank/DDBJ whole genome shotgun (WGS) entry which is preliminary data.</text>
</comment>
<accession>A0A4C1W7W7</accession>
<reference evidence="2 3" key="1">
    <citation type="journal article" date="2019" name="Commun. Biol.">
        <title>The bagworm genome reveals a unique fibroin gene that provides high tensile strength.</title>
        <authorList>
            <person name="Kono N."/>
            <person name="Nakamura H."/>
            <person name="Ohtoshi R."/>
            <person name="Tomita M."/>
            <person name="Numata K."/>
            <person name="Arakawa K."/>
        </authorList>
    </citation>
    <scope>NUCLEOTIDE SEQUENCE [LARGE SCALE GENOMIC DNA]</scope>
</reference>
<feature type="region of interest" description="Disordered" evidence="1">
    <location>
        <begin position="1"/>
        <end position="113"/>
    </location>
</feature>
<name>A0A4C1W7W7_EUMVA</name>
<keyword evidence="3" id="KW-1185">Reference proteome</keyword>
<dbReference type="EMBL" id="BGZK01000502">
    <property type="protein sequence ID" value="GBP47458.1"/>
    <property type="molecule type" value="Genomic_DNA"/>
</dbReference>
<protein>
    <submittedName>
        <fullName evidence="2">Uncharacterized protein</fullName>
    </submittedName>
</protein>
<feature type="compositionally biased region" description="Basic residues" evidence="1">
    <location>
        <begin position="36"/>
        <end position="48"/>
    </location>
</feature>
<sequence>MKLFPGCVLEENLYTQPRRRNKSRHENGNRRGTQNGKRRERLRRKRPRMHEGGGPQTRYASSPLHSRSAVKSGRPASFLPEAARTSRAGRPVSAGAAHAIQKFPNPSAPQIMS</sequence>
<dbReference type="Proteomes" id="UP000299102">
    <property type="component" value="Unassembled WGS sequence"/>
</dbReference>
<proteinExistence type="predicted"/>
<gene>
    <name evidence="2" type="ORF">EVAR_86375_1</name>
</gene>
<evidence type="ECO:0000313" key="3">
    <source>
        <dbReference type="Proteomes" id="UP000299102"/>
    </source>
</evidence>
<evidence type="ECO:0000313" key="2">
    <source>
        <dbReference type="EMBL" id="GBP47458.1"/>
    </source>
</evidence>